<keyword evidence="2" id="KW-0862">Zinc</keyword>
<dbReference type="Pfam" id="PF22586">
    <property type="entry name" value="ANCHR-like_BBOX"/>
    <property type="match status" value="1"/>
</dbReference>
<evidence type="ECO:0000256" key="4">
    <source>
        <dbReference type="SAM" id="Coils"/>
    </source>
</evidence>
<evidence type="ECO:0000259" key="6">
    <source>
        <dbReference type="PROSITE" id="PS50119"/>
    </source>
</evidence>
<proteinExistence type="predicted"/>
<protein>
    <submittedName>
        <fullName evidence="9">Zinc finger B-box domain-containing protein 1</fullName>
    </submittedName>
    <submittedName>
        <fullName evidence="7">Zinc finger, B-box domain-containing</fullName>
    </submittedName>
</protein>
<dbReference type="InterPro" id="IPR000315">
    <property type="entry name" value="Znf_B-box"/>
</dbReference>
<name>F7EGH2_XENTR</name>
<keyword evidence="4" id="KW-0175">Coiled coil</keyword>
<evidence type="ECO:0000313" key="9">
    <source>
        <dbReference type="RefSeq" id="XP_002931611.2"/>
    </source>
</evidence>
<dbReference type="AGR" id="Xenbase:XB-GENE-6035116"/>
<reference evidence="7" key="1">
    <citation type="journal article" date="2010" name="Science">
        <title>The genome of the Western clawed frog Xenopus tropicalis.</title>
        <authorList>
            <person name="Hellsten U."/>
            <person name="Harland R.M."/>
            <person name="Gilchrist M.J."/>
            <person name="Hendrix D."/>
            <person name="Jurka J."/>
            <person name="Kapitonov V."/>
            <person name="Ovcharenko I."/>
            <person name="Putnam N.H."/>
            <person name="Shu S."/>
            <person name="Taher L."/>
            <person name="Blitz I.L."/>
            <person name="Blumberg B."/>
            <person name="Dichmann D.S."/>
            <person name="Dubchak I."/>
            <person name="Amaya E."/>
            <person name="Detter J.C."/>
            <person name="Fletcher R."/>
            <person name="Gerhard D.S."/>
            <person name="Goodstein D."/>
            <person name="Graves T."/>
            <person name="Grigoriev I.V."/>
            <person name="Grimwood J."/>
            <person name="Kawashima T."/>
            <person name="Lindquist E."/>
            <person name="Lucas S.M."/>
            <person name="Mead P.E."/>
            <person name="Mitros T."/>
            <person name="Ogino H."/>
            <person name="Ohta Y."/>
            <person name="Poliakov A.V."/>
            <person name="Pollet N."/>
            <person name="Robert J."/>
            <person name="Salamov A."/>
            <person name="Sater A.K."/>
            <person name="Schmutz J."/>
            <person name="Terry A."/>
            <person name="Vize P.D."/>
            <person name="Warren W.C."/>
            <person name="Wells D."/>
            <person name="Wills A."/>
            <person name="Wilson R.K."/>
            <person name="Zimmerman L.B."/>
            <person name="Zorn A.M."/>
            <person name="Grainger R."/>
            <person name="Grammer T."/>
            <person name="Khokha M.K."/>
            <person name="Richardson P.M."/>
            <person name="Rokhsar D.S."/>
        </authorList>
    </citation>
    <scope>NUCLEOTIDE SEQUENCE [LARGE SCALE GENOMIC DNA]</scope>
    <source>
        <strain evidence="7">Nigerian</strain>
    </source>
</reference>
<dbReference type="CTD" id="79740"/>
<feature type="compositionally biased region" description="Basic residues" evidence="5">
    <location>
        <begin position="161"/>
        <end position="171"/>
    </location>
</feature>
<evidence type="ECO:0000313" key="10">
    <source>
        <dbReference type="Xenbase" id="XB-GENE-6035116"/>
    </source>
</evidence>
<evidence type="ECO:0000313" key="7">
    <source>
        <dbReference type="Ensembl" id="ENSXETP00000049499"/>
    </source>
</evidence>
<reference evidence="9" key="3">
    <citation type="submission" date="2025-04" db="UniProtKB">
        <authorList>
            <consortium name="RefSeq"/>
        </authorList>
    </citation>
    <scope>IDENTIFICATION</scope>
    <source>
        <strain evidence="9">Nigerian</strain>
        <tissue evidence="9">Liver and blood</tissue>
    </source>
</reference>
<keyword evidence="1 3" id="KW-0479">Metal-binding</keyword>
<dbReference type="PROSITE" id="PS50119">
    <property type="entry name" value="ZF_BBOX"/>
    <property type="match status" value="1"/>
</dbReference>
<evidence type="ECO:0000313" key="8">
    <source>
        <dbReference type="Proteomes" id="UP000008143"/>
    </source>
</evidence>
<evidence type="ECO:0000256" key="5">
    <source>
        <dbReference type="SAM" id="MobiDB-lite"/>
    </source>
</evidence>
<dbReference type="Proteomes" id="UP000008143">
    <property type="component" value="Chromosome 5"/>
</dbReference>
<dbReference type="GeneID" id="100496198"/>
<reference evidence="7" key="2">
    <citation type="submission" date="2011-06" db="UniProtKB">
        <authorList>
            <consortium name="Ensembl"/>
        </authorList>
    </citation>
    <scope>IDENTIFICATION</scope>
</reference>
<feature type="coiled-coil region" evidence="4">
    <location>
        <begin position="17"/>
        <end position="58"/>
    </location>
</feature>
<evidence type="ECO:0000256" key="1">
    <source>
        <dbReference type="ARBA" id="ARBA00022771"/>
    </source>
</evidence>
<feature type="region of interest" description="Disordered" evidence="5">
    <location>
        <begin position="60"/>
        <end position="81"/>
    </location>
</feature>
<feature type="region of interest" description="Disordered" evidence="5">
    <location>
        <begin position="161"/>
        <end position="200"/>
    </location>
</feature>
<sequence length="766" mass="86402">MNTDFVVVTAAKSGNSVKLKAKNIQELRVENMQLEMQNQDMEEKLKQLLESMSKEKEERVQSKGYHWKSGQAGNQSQDKENMVKVSSGRIKLKILKDSMPEPEMQKVDSKMDNVIGPDRPKVKGKACGQCEAKSALLMCLECGEDYCPACYAKIHQKGALKLHRTRPIQKKTQREVSQQSRERNSNEPKDKPTSGNKVSTGFTAFNEKQEVKEQVPSVAVNRDASGNRESLLQGTFNEEESAKSFNDVLMEWRRGQQNPKKHCSLQAATDCTGNSESQTVMTVLTKPFKVEFAENSLTYMEKLMLKKHRRTPVNRASRQQQDKCGCFPTSASEHELNESDGLTAEEMEDHEHCAALFKPERCVKNDVRYKPALKIVELDKTPDEDLEESTTCLVFEDDSELNNQQSFSDKENHNSRTVYAKILETSPIQAETKRPKTLPQSTSSINRNKAFRSLQYSSIPHKEMTQDHLLTAPQIKDSKSMEYKSFNDNQSLDSASAGNVSEQKLRSIALREKSVVTDYQGLKGFFVLNVETKEVKLDHRSPSPDPKTADDNITCKGSNHWRPSSSLSMCADEAVVQDIVEKAQLQYNNCLLEQSFSPRQSNGKMKQKLLAGSPSVRAYSAKSIRRISESHTIPRPSSAAARPVSRTASEISEIEYIDLTDRDDPLLEVAEEQKVLAGLEKELDVLQIDSDEKGSWHQENSYNAFQFNAEGKNLSHLSDTYQIKNRAIDHSLPMHVRGSLESHDEESYSDGDDDALQDRLNVLSLQ</sequence>
<feature type="region of interest" description="Disordered" evidence="5">
    <location>
        <begin position="310"/>
        <end position="338"/>
    </location>
</feature>
<organism evidence="7">
    <name type="scientific">Xenopus tropicalis</name>
    <name type="common">Western clawed frog</name>
    <name type="synonym">Silurana tropicalis</name>
    <dbReference type="NCBI Taxonomy" id="8364"/>
    <lineage>
        <taxon>Eukaryota</taxon>
        <taxon>Metazoa</taxon>
        <taxon>Chordata</taxon>
        <taxon>Craniata</taxon>
        <taxon>Vertebrata</taxon>
        <taxon>Euteleostomi</taxon>
        <taxon>Amphibia</taxon>
        <taxon>Batrachia</taxon>
        <taxon>Anura</taxon>
        <taxon>Pipoidea</taxon>
        <taxon>Pipidae</taxon>
        <taxon>Xenopodinae</taxon>
        <taxon>Xenopus</taxon>
        <taxon>Silurana</taxon>
    </lineage>
</organism>
<dbReference type="GeneTree" id="ENSGT00940000167407"/>
<feature type="domain" description="B box-type" evidence="6">
    <location>
        <begin position="122"/>
        <end position="168"/>
    </location>
</feature>
<dbReference type="Ensembl" id="ENSXETT00000049499">
    <property type="protein sequence ID" value="ENSXETP00000049499"/>
    <property type="gene ID" value="ENSXETG00000022889"/>
</dbReference>
<dbReference type="Bgee" id="ENSXETG00000022889">
    <property type="expression patterns" value="Expressed in testis and 10 other cell types or tissues"/>
</dbReference>
<dbReference type="CDD" id="cd19818">
    <property type="entry name" value="Bbox1_ZBBX"/>
    <property type="match status" value="1"/>
</dbReference>
<keyword evidence="8" id="KW-1185">Reference proteome</keyword>
<dbReference type="PANTHER" id="PTHR28634">
    <property type="entry name" value="ZINC FINGER B-BOX DOMAIN-CONTAINING PROTEIN 1"/>
    <property type="match status" value="1"/>
</dbReference>
<dbReference type="OMA" id="FTMGTNC"/>
<accession>F7EGH2</accession>
<gene>
    <name evidence="7 9 10" type="primary">zbbx</name>
</gene>
<dbReference type="GO" id="GO:0008270">
    <property type="term" value="F:zinc ion binding"/>
    <property type="evidence" value="ECO:0007669"/>
    <property type="project" value="UniProtKB-KW"/>
</dbReference>
<dbReference type="AlphaFoldDB" id="F7EGH2"/>
<feature type="region of interest" description="Disordered" evidence="5">
    <location>
        <begin position="736"/>
        <end position="755"/>
    </location>
</feature>
<keyword evidence="1 3" id="KW-0863">Zinc-finger</keyword>
<dbReference type="KEGG" id="xtr:100496198"/>
<evidence type="ECO:0000256" key="3">
    <source>
        <dbReference type="PROSITE-ProRule" id="PRU00024"/>
    </source>
</evidence>
<dbReference type="Gene3D" id="4.10.830.40">
    <property type="match status" value="1"/>
</dbReference>
<dbReference type="OrthoDB" id="6226111at2759"/>
<dbReference type="PANTHER" id="PTHR28634:SF1">
    <property type="entry name" value="ZINC FINGER B-BOX DOMAIN-CONTAINING PROTEIN 1"/>
    <property type="match status" value="1"/>
</dbReference>
<dbReference type="RefSeq" id="XP_002931611.2">
    <property type="nucleotide sequence ID" value="XM_002931565.5"/>
</dbReference>
<feature type="compositionally biased region" description="Basic and acidic residues" evidence="5">
    <location>
        <begin position="180"/>
        <end position="192"/>
    </location>
</feature>
<evidence type="ECO:0000256" key="2">
    <source>
        <dbReference type="ARBA" id="ARBA00022833"/>
    </source>
</evidence>
<dbReference type="eggNOG" id="ENOG502QZ7B">
    <property type="taxonomic scope" value="Eukaryota"/>
</dbReference>
<dbReference type="Xenbase" id="XB-GENE-6035116">
    <property type="gene designation" value="zbbx"/>
</dbReference>
<dbReference type="InterPro" id="IPR037688">
    <property type="entry name" value="ZBBX"/>
</dbReference>
<dbReference type="HOGENOM" id="CLU_045690_0_0_1"/>